<organism evidence="4 5">
    <name type="scientific">Neorhizobium galegae bv. officinalis</name>
    <dbReference type="NCBI Taxonomy" id="323656"/>
    <lineage>
        <taxon>Bacteria</taxon>
        <taxon>Pseudomonadati</taxon>
        <taxon>Pseudomonadota</taxon>
        <taxon>Alphaproteobacteria</taxon>
        <taxon>Hyphomicrobiales</taxon>
        <taxon>Rhizobiaceae</taxon>
        <taxon>Rhizobium/Agrobacterium group</taxon>
        <taxon>Neorhizobium</taxon>
    </lineage>
</organism>
<dbReference type="RefSeq" id="WP_046637475.1">
    <property type="nucleotide sequence ID" value="NZ_CCRK01000014.1"/>
</dbReference>
<dbReference type="EMBL" id="CCRK01000014">
    <property type="protein sequence ID" value="CDZ52775.1"/>
    <property type="molecule type" value="Genomic_DNA"/>
</dbReference>
<dbReference type="PROSITE" id="PS00061">
    <property type="entry name" value="ADH_SHORT"/>
    <property type="match status" value="1"/>
</dbReference>
<evidence type="ECO:0000256" key="1">
    <source>
        <dbReference type="ARBA" id="ARBA00006484"/>
    </source>
</evidence>
<dbReference type="AlphaFoldDB" id="A0A0T7GZT8"/>
<keyword evidence="2" id="KW-0560">Oxidoreductase</keyword>
<dbReference type="PRINTS" id="PR00081">
    <property type="entry name" value="GDHRDH"/>
</dbReference>
<dbReference type="PRINTS" id="PR00080">
    <property type="entry name" value="SDRFAMILY"/>
</dbReference>
<evidence type="ECO:0000256" key="2">
    <source>
        <dbReference type="ARBA" id="ARBA00023002"/>
    </source>
</evidence>
<sequence>MTKTILITGCSSGLGKMTASHFAGKGWNVIATMRRPDPDLANQYPDRILVAALDVADPASIEAAIQAGVERFGGLDAVVNNAGITMVSIFEATPAEAIRQIFETNIFGMMNVIQVALPHLHRRGGGTVVNVGSGVGIAAMPLLSLYSASKQAVEGLSESLSYELASQNIKVRLIQPGAMRSTNFTATGMAASQAAPVPESYKPYFDHMLQSMINYPFASTEEQSVVEAIYAAAIDPTDRLRYQVGPDVEEYARLRWSTSEDEYRAGMHRLTGHTAWLEMPN</sequence>
<dbReference type="GO" id="GO:0016491">
    <property type="term" value="F:oxidoreductase activity"/>
    <property type="evidence" value="ECO:0007669"/>
    <property type="project" value="UniProtKB-KW"/>
</dbReference>
<dbReference type="Proteomes" id="UP000039660">
    <property type="component" value="Unassembled WGS sequence"/>
</dbReference>
<dbReference type="InterPro" id="IPR020904">
    <property type="entry name" value="Sc_DH/Rdtase_CS"/>
</dbReference>
<dbReference type="InterPro" id="IPR036291">
    <property type="entry name" value="NAD(P)-bd_dom_sf"/>
</dbReference>
<dbReference type="PANTHER" id="PTHR43976:SF16">
    <property type="entry name" value="SHORT-CHAIN DEHYDROGENASE_REDUCTASE FAMILY PROTEIN"/>
    <property type="match status" value="1"/>
</dbReference>
<reference evidence="4 5" key="1">
    <citation type="submission" date="2014-08" db="EMBL/GenBank/DDBJ databases">
        <authorList>
            <person name="Chen Y.-H."/>
        </authorList>
    </citation>
    <scope>NUCLEOTIDE SEQUENCE [LARGE SCALE GENOMIC DNA]</scope>
</reference>
<dbReference type="Pfam" id="PF00106">
    <property type="entry name" value="adh_short"/>
    <property type="match status" value="1"/>
</dbReference>
<comment type="similarity">
    <text evidence="1 3">Belongs to the short-chain dehydrogenases/reductases (SDR) family.</text>
</comment>
<evidence type="ECO:0000256" key="3">
    <source>
        <dbReference type="RuleBase" id="RU000363"/>
    </source>
</evidence>
<dbReference type="Gene3D" id="3.40.50.720">
    <property type="entry name" value="NAD(P)-binding Rossmann-like Domain"/>
    <property type="match status" value="1"/>
</dbReference>
<proteinExistence type="inferred from homology"/>
<accession>A0A0T7GZT8</accession>
<dbReference type="CDD" id="cd05374">
    <property type="entry name" value="17beta-HSD-like_SDR_c"/>
    <property type="match status" value="1"/>
</dbReference>
<dbReference type="SUPFAM" id="SSF51735">
    <property type="entry name" value="NAD(P)-binding Rossmann-fold domains"/>
    <property type="match status" value="1"/>
</dbReference>
<dbReference type="InterPro" id="IPR051911">
    <property type="entry name" value="SDR_oxidoreductase"/>
</dbReference>
<protein>
    <submittedName>
        <fullName evidence="4">Short-chain dehydrogenase/reductase SDR</fullName>
    </submittedName>
</protein>
<dbReference type="PANTHER" id="PTHR43976">
    <property type="entry name" value="SHORT CHAIN DEHYDROGENASE"/>
    <property type="match status" value="1"/>
</dbReference>
<evidence type="ECO:0000313" key="4">
    <source>
        <dbReference type="EMBL" id="CDZ52775.1"/>
    </source>
</evidence>
<dbReference type="InterPro" id="IPR002347">
    <property type="entry name" value="SDR_fam"/>
</dbReference>
<evidence type="ECO:0000313" key="5">
    <source>
        <dbReference type="Proteomes" id="UP000039660"/>
    </source>
</evidence>
<gene>
    <name evidence="4" type="ORF">NGAL_HAMBI1189_46500</name>
</gene>
<name>A0A0T7GZT8_NEOGA</name>